<organism evidence="2 4">
    <name type="scientific">Volvox reticuliferus</name>
    <dbReference type="NCBI Taxonomy" id="1737510"/>
    <lineage>
        <taxon>Eukaryota</taxon>
        <taxon>Viridiplantae</taxon>
        <taxon>Chlorophyta</taxon>
        <taxon>core chlorophytes</taxon>
        <taxon>Chlorophyceae</taxon>
        <taxon>CS clade</taxon>
        <taxon>Chlamydomonadales</taxon>
        <taxon>Volvocaceae</taxon>
        <taxon>Volvox</taxon>
    </lineage>
</organism>
<dbReference type="InterPro" id="IPR002364">
    <property type="entry name" value="Quin_OxRdtase/zeta-crystal_CS"/>
</dbReference>
<dbReference type="PANTHER" id="PTHR11695:SF648">
    <property type="entry name" value="ZINC-BINDING OXIDOREDUCTASE"/>
    <property type="match status" value="1"/>
</dbReference>
<reference evidence="2" key="1">
    <citation type="journal article" date="2021" name="Proc. Natl. Acad. Sci. U.S.A.">
        <title>Three genomes in the algal genus Volvox reveal the fate of a haploid sex-determining region after a transition to homothallism.</title>
        <authorList>
            <person name="Yamamoto K."/>
            <person name="Hamaji T."/>
            <person name="Kawai-Toyooka H."/>
            <person name="Matsuzaki R."/>
            <person name="Takahashi F."/>
            <person name="Nishimura Y."/>
            <person name="Kawachi M."/>
            <person name="Noguchi H."/>
            <person name="Minakuchi Y."/>
            <person name="Umen J.G."/>
            <person name="Toyoda A."/>
            <person name="Nozaki H."/>
        </authorList>
    </citation>
    <scope>NUCLEOTIDE SEQUENCE</scope>
    <source>
        <strain evidence="3">NIES-3785</strain>
        <strain evidence="2">NIES-3786</strain>
    </source>
</reference>
<sequence>MKAVVLTAIGEAKKTLEYRTDHPKPTRKPGEVLIAVKACSVNPAECHFRNAKLPKAMIVIPQILGCDVAGVVLEADPTSQFKVGDRVVGCTGQVLEPWGTYAELVSARADRLTHIPAGVTFEQAAALPLAGMTAWQALAPSMPLSGKRVLILGGAGGVGHFAVQIAKSQGAYVAATCSSRNTEFVTQVLGADKAIDYTKENLQEAAGQPYDLVVDLVGEEPSSWGVLRRDGRMAAVSFDNTMKGRTGMWLAVLILTRVIRLKVMSALGLLPKYDNVMQSMGPDQGLKQLAQMVAEGRVKVHVDRVMSLEQLPDAHEYVEQGRTRGKVVIKVDSP</sequence>
<dbReference type="SUPFAM" id="SSF50129">
    <property type="entry name" value="GroES-like"/>
    <property type="match status" value="1"/>
</dbReference>
<dbReference type="EMBL" id="BNCP01000046">
    <property type="protein sequence ID" value="GIL88670.1"/>
    <property type="molecule type" value="Genomic_DNA"/>
</dbReference>
<dbReference type="SUPFAM" id="SSF51735">
    <property type="entry name" value="NAD(P)-binding Rossmann-fold domains"/>
    <property type="match status" value="1"/>
</dbReference>
<evidence type="ECO:0000313" key="4">
    <source>
        <dbReference type="Proteomes" id="UP000747110"/>
    </source>
</evidence>
<dbReference type="InterPro" id="IPR050700">
    <property type="entry name" value="YIM1/Zinc_Alcohol_DH_Fams"/>
</dbReference>
<dbReference type="Gene3D" id="3.40.50.720">
    <property type="entry name" value="NAD(P)-binding Rossmann-like Domain"/>
    <property type="match status" value="1"/>
</dbReference>
<dbReference type="CDD" id="cd08267">
    <property type="entry name" value="MDR1"/>
    <property type="match status" value="1"/>
</dbReference>
<protein>
    <recommendedName>
        <fullName evidence="1">Enoyl reductase (ER) domain-containing protein</fullName>
    </recommendedName>
</protein>
<dbReference type="InterPro" id="IPR013154">
    <property type="entry name" value="ADH-like_N"/>
</dbReference>
<feature type="domain" description="Enoyl reductase (ER)" evidence="1">
    <location>
        <begin position="11"/>
        <end position="329"/>
    </location>
</feature>
<dbReference type="Proteomes" id="UP000747110">
    <property type="component" value="Unassembled WGS sequence"/>
</dbReference>
<keyword evidence="4" id="KW-1185">Reference proteome</keyword>
<dbReference type="GO" id="GO:0016491">
    <property type="term" value="F:oxidoreductase activity"/>
    <property type="evidence" value="ECO:0007669"/>
    <property type="project" value="InterPro"/>
</dbReference>
<accession>A0A8J4FWA4</accession>
<proteinExistence type="predicted"/>
<evidence type="ECO:0000259" key="1">
    <source>
        <dbReference type="SMART" id="SM00829"/>
    </source>
</evidence>
<dbReference type="Pfam" id="PF08240">
    <property type="entry name" value="ADH_N"/>
    <property type="match status" value="1"/>
</dbReference>
<dbReference type="Pfam" id="PF13602">
    <property type="entry name" value="ADH_zinc_N_2"/>
    <property type="match status" value="1"/>
</dbReference>
<evidence type="ECO:0000313" key="3">
    <source>
        <dbReference type="EMBL" id="GIM14232.1"/>
    </source>
</evidence>
<dbReference type="GO" id="GO:0008270">
    <property type="term" value="F:zinc ion binding"/>
    <property type="evidence" value="ECO:0007669"/>
    <property type="project" value="InterPro"/>
</dbReference>
<dbReference type="OrthoDB" id="48317at2759"/>
<dbReference type="Proteomes" id="UP000722791">
    <property type="component" value="Unassembled WGS sequence"/>
</dbReference>
<dbReference type="AlphaFoldDB" id="A0A8J4FWA4"/>
<dbReference type="InterPro" id="IPR036291">
    <property type="entry name" value="NAD(P)-bd_dom_sf"/>
</dbReference>
<dbReference type="PANTHER" id="PTHR11695">
    <property type="entry name" value="ALCOHOL DEHYDROGENASE RELATED"/>
    <property type="match status" value="1"/>
</dbReference>
<dbReference type="InterPro" id="IPR011032">
    <property type="entry name" value="GroES-like_sf"/>
</dbReference>
<dbReference type="SMART" id="SM00829">
    <property type="entry name" value="PKS_ER"/>
    <property type="match status" value="1"/>
</dbReference>
<gene>
    <name evidence="2" type="ORF">Vretifemale_16593</name>
    <name evidence="3" type="ORF">Vretimale_17264</name>
</gene>
<evidence type="ECO:0000313" key="2">
    <source>
        <dbReference type="EMBL" id="GIL88670.1"/>
    </source>
</evidence>
<dbReference type="EMBL" id="BNCQ01000055">
    <property type="protein sequence ID" value="GIM14232.1"/>
    <property type="molecule type" value="Genomic_DNA"/>
</dbReference>
<comment type="caution">
    <text evidence="2">The sequence shown here is derived from an EMBL/GenBank/DDBJ whole genome shotgun (WGS) entry which is preliminary data.</text>
</comment>
<dbReference type="Gene3D" id="3.90.180.10">
    <property type="entry name" value="Medium-chain alcohol dehydrogenases, catalytic domain"/>
    <property type="match status" value="1"/>
</dbReference>
<dbReference type="InterPro" id="IPR020843">
    <property type="entry name" value="ER"/>
</dbReference>
<dbReference type="PROSITE" id="PS01162">
    <property type="entry name" value="QOR_ZETA_CRYSTAL"/>
    <property type="match status" value="1"/>
</dbReference>
<name>A0A8J4FWA4_9CHLO</name>